<evidence type="ECO:0000256" key="7">
    <source>
        <dbReference type="SAM" id="Phobius"/>
    </source>
</evidence>
<evidence type="ECO:0000256" key="6">
    <source>
        <dbReference type="ARBA" id="ARBA00023136"/>
    </source>
</evidence>
<dbReference type="Proteomes" id="UP000184389">
    <property type="component" value="Unassembled WGS sequence"/>
</dbReference>
<gene>
    <name evidence="9" type="ORF">SAMN02745180_01512</name>
</gene>
<keyword evidence="10" id="KW-1185">Reference proteome</keyword>
<dbReference type="SUPFAM" id="SSF48317">
    <property type="entry name" value="Acid phosphatase/Vanadium-dependent haloperoxidase"/>
    <property type="match status" value="1"/>
</dbReference>
<feature type="domain" description="Phosphatidic acid phosphatase type 2/haloperoxidase" evidence="8">
    <location>
        <begin position="63"/>
        <end position="170"/>
    </location>
</feature>
<evidence type="ECO:0000256" key="5">
    <source>
        <dbReference type="ARBA" id="ARBA00022989"/>
    </source>
</evidence>
<evidence type="ECO:0000256" key="4">
    <source>
        <dbReference type="ARBA" id="ARBA00022801"/>
    </source>
</evidence>
<dbReference type="RefSeq" id="WP_072744327.1">
    <property type="nucleotide sequence ID" value="NZ_FQXR01000006.1"/>
</dbReference>
<evidence type="ECO:0000313" key="10">
    <source>
        <dbReference type="Proteomes" id="UP000184389"/>
    </source>
</evidence>
<evidence type="ECO:0000259" key="8">
    <source>
        <dbReference type="SMART" id="SM00014"/>
    </source>
</evidence>
<evidence type="ECO:0000256" key="3">
    <source>
        <dbReference type="ARBA" id="ARBA00022692"/>
    </source>
</evidence>
<dbReference type="AlphaFoldDB" id="A0A1M5X6Y7"/>
<proteinExistence type="predicted"/>
<dbReference type="PANTHER" id="PTHR14969:SF62">
    <property type="entry name" value="DECAPRENYLPHOSPHORYL-5-PHOSPHORIBOSE PHOSPHATASE RV3807C-RELATED"/>
    <property type="match status" value="1"/>
</dbReference>
<keyword evidence="2" id="KW-1003">Cell membrane</keyword>
<dbReference type="GO" id="GO:0016787">
    <property type="term" value="F:hydrolase activity"/>
    <property type="evidence" value="ECO:0007669"/>
    <property type="project" value="UniProtKB-KW"/>
</dbReference>
<dbReference type="Pfam" id="PF01569">
    <property type="entry name" value="PAP2"/>
    <property type="match status" value="1"/>
</dbReference>
<dbReference type="GO" id="GO:0005886">
    <property type="term" value="C:plasma membrane"/>
    <property type="evidence" value="ECO:0007669"/>
    <property type="project" value="UniProtKB-SubCell"/>
</dbReference>
<dbReference type="InterPro" id="IPR000326">
    <property type="entry name" value="PAP2/HPO"/>
</dbReference>
<comment type="subcellular location">
    <subcellularLocation>
        <location evidence="1">Cell membrane</location>
        <topology evidence="1">Multi-pass membrane protein</topology>
    </subcellularLocation>
</comment>
<keyword evidence="6 7" id="KW-0472">Membrane</keyword>
<dbReference type="InterPro" id="IPR036938">
    <property type="entry name" value="PAP2/HPO_sf"/>
</dbReference>
<dbReference type="SMART" id="SM00014">
    <property type="entry name" value="acidPPc"/>
    <property type="match status" value="1"/>
</dbReference>
<dbReference type="PANTHER" id="PTHR14969">
    <property type="entry name" value="SPHINGOSINE-1-PHOSPHATE PHOSPHOHYDROLASE"/>
    <property type="match status" value="1"/>
</dbReference>
<dbReference type="STRING" id="1123281.SAMN02745180_01512"/>
<keyword evidence="5 7" id="KW-1133">Transmembrane helix</keyword>
<keyword evidence="3 7" id="KW-0812">Transmembrane</keyword>
<dbReference type="Gene3D" id="1.20.144.10">
    <property type="entry name" value="Phosphatidic acid phosphatase type 2/haloperoxidase"/>
    <property type="match status" value="2"/>
</dbReference>
<accession>A0A1M5X6Y7</accession>
<feature type="transmembrane region" description="Helical" evidence="7">
    <location>
        <begin position="155"/>
        <end position="177"/>
    </location>
</feature>
<evidence type="ECO:0000256" key="2">
    <source>
        <dbReference type="ARBA" id="ARBA00022475"/>
    </source>
</evidence>
<sequence length="187" mass="21413">MGAKKRVKTFDKKLLHWFNDTIKNKFLDKFMYYITNLGGGWFTTGFMMSLFIFGKNKMRLIGLEGLASLTLSQIFVQILKRSLERERPFNRFDSVNRFNIVLKDYSFPSGHTTASFSIATVMALNFPYIAIPVLLIALLVGTSRMYLGVHYPTDVLAGIAVGVFSSLIVHFQLIDYLKRLMIFMKLA</sequence>
<feature type="transmembrane region" description="Helical" evidence="7">
    <location>
        <begin position="126"/>
        <end position="149"/>
    </location>
</feature>
<dbReference type="OrthoDB" id="9789113at2"/>
<organism evidence="9 10">
    <name type="scientific">Sporanaerobacter acetigenes DSM 13106</name>
    <dbReference type="NCBI Taxonomy" id="1123281"/>
    <lineage>
        <taxon>Bacteria</taxon>
        <taxon>Bacillati</taxon>
        <taxon>Bacillota</taxon>
        <taxon>Tissierellia</taxon>
        <taxon>Tissierellales</taxon>
        <taxon>Sporanaerobacteraceae</taxon>
        <taxon>Sporanaerobacter</taxon>
    </lineage>
</organism>
<name>A0A1M5X6Y7_9FIRM</name>
<protein>
    <submittedName>
        <fullName evidence="9">Undecaprenyl-diphosphatase</fullName>
    </submittedName>
</protein>
<dbReference type="EMBL" id="FQXR01000006">
    <property type="protein sequence ID" value="SHH95264.1"/>
    <property type="molecule type" value="Genomic_DNA"/>
</dbReference>
<feature type="transmembrane region" description="Helical" evidence="7">
    <location>
        <begin position="30"/>
        <end position="54"/>
    </location>
</feature>
<keyword evidence="4" id="KW-0378">Hydrolase</keyword>
<reference evidence="9 10" key="1">
    <citation type="submission" date="2016-11" db="EMBL/GenBank/DDBJ databases">
        <authorList>
            <person name="Jaros S."/>
            <person name="Januszkiewicz K."/>
            <person name="Wedrychowicz H."/>
        </authorList>
    </citation>
    <scope>NUCLEOTIDE SEQUENCE [LARGE SCALE GENOMIC DNA]</scope>
    <source>
        <strain evidence="9 10">DSM 13106</strain>
    </source>
</reference>
<evidence type="ECO:0000256" key="1">
    <source>
        <dbReference type="ARBA" id="ARBA00004651"/>
    </source>
</evidence>
<evidence type="ECO:0000313" key="9">
    <source>
        <dbReference type="EMBL" id="SHH95264.1"/>
    </source>
</evidence>